<evidence type="ECO:0000256" key="3">
    <source>
        <dbReference type="ARBA" id="ARBA00004953"/>
    </source>
</evidence>
<dbReference type="PANTHER" id="PTHR42885:SF1">
    <property type="entry name" value="THREONINE-PHOSPHATE DECARBOXYLASE"/>
    <property type="match status" value="1"/>
</dbReference>
<dbReference type="GO" id="GO:0030170">
    <property type="term" value="F:pyridoxal phosphate binding"/>
    <property type="evidence" value="ECO:0007669"/>
    <property type="project" value="InterPro"/>
</dbReference>
<evidence type="ECO:0000256" key="2">
    <source>
        <dbReference type="ARBA" id="ARBA00003444"/>
    </source>
</evidence>
<comment type="function">
    <text evidence="2">Decarboxylates L-threonine-O-3-phosphate to yield (R)-1-amino-2-propanol O-2-phosphate, the precursor for the linkage between the nucleotide loop and the corrin ring in cobalamin.</text>
</comment>
<dbReference type="SUPFAM" id="SSF53383">
    <property type="entry name" value="PLP-dependent transferases"/>
    <property type="match status" value="1"/>
</dbReference>
<reference evidence="11 12" key="1">
    <citation type="submission" date="2017-09" db="EMBL/GenBank/DDBJ databases">
        <title>Depth-based differentiation of microbial function through sediment-hosted aquifers and enrichment of novel symbionts in the deep terrestrial subsurface.</title>
        <authorList>
            <person name="Probst A.J."/>
            <person name="Ladd B."/>
            <person name="Jarett J.K."/>
            <person name="Geller-Mcgrath D.E."/>
            <person name="Sieber C.M."/>
            <person name="Emerson J.B."/>
            <person name="Anantharaman K."/>
            <person name="Thomas B.C."/>
            <person name="Malmstrom R."/>
            <person name="Stieglmeier M."/>
            <person name="Klingl A."/>
            <person name="Woyke T."/>
            <person name="Ryan C.M."/>
            <person name="Banfield J.F."/>
        </authorList>
    </citation>
    <scope>NUCLEOTIDE SEQUENCE [LARGE SCALE GENOMIC DNA]</scope>
    <source>
        <strain evidence="11">CG23_combo_of_CG06-09_8_20_14_all_48_7</strain>
    </source>
</reference>
<dbReference type="Proteomes" id="UP000230392">
    <property type="component" value="Unassembled WGS sequence"/>
</dbReference>
<evidence type="ECO:0000256" key="6">
    <source>
        <dbReference type="ARBA" id="ARBA00022898"/>
    </source>
</evidence>
<dbReference type="UniPathway" id="UPA00148"/>
<accession>A0A2G9YCL0</accession>
<comment type="cofactor">
    <cofactor evidence="1">
        <name>pyridoxal 5'-phosphate</name>
        <dbReference type="ChEBI" id="CHEBI:597326"/>
    </cofactor>
</comment>
<evidence type="ECO:0000256" key="4">
    <source>
        <dbReference type="ARBA" id="ARBA00012285"/>
    </source>
</evidence>
<comment type="caution">
    <text evidence="11">The sequence shown here is derived from an EMBL/GenBank/DDBJ whole genome shotgun (WGS) entry which is preliminary data.</text>
</comment>
<name>A0A2G9YCL0_9BACT</name>
<sequence>MANLDFSHGGRLYESEERTGKKMVDFSASINPLGLPYRIREDLFQDWKRIVHYPDPEGTGLLKKISQYWGIPPENIILGNGSNELIYLIISTFRPESVLIPVPTFSEYERAVRANDGRPVFFKLIEKEGFTLNLEKACDYKTDAIFICNPNNPTGNLLLTDQQEFIPSPLQTLPPGGGGVGGGGDLSQRLIVVDEAFMDFLPDQQKYTFLRKAIDRKNLIVLRSFTKFFALAGLRLGYLIAHQDLIADLRKKLSPWNVNALALRAGELMLTQKGYAYQTYRLVAEEREFLSREISRIKGLCPFPSVVNFILVKITLPGITSFRLTAGLGKAGFLVRDCANFRNLGNKFIRIAVRTRRENKMLLTALREIIQRY</sequence>
<dbReference type="AlphaFoldDB" id="A0A2G9YCL0"/>
<dbReference type="NCBIfam" id="TIGR01140">
    <property type="entry name" value="L_thr_O3P_dcar"/>
    <property type="match status" value="1"/>
</dbReference>
<keyword evidence="5" id="KW-0169">Cobalamin biosynthesis</keyword>
<evidence type="ECO:0000313" key="11">
    <source>
        <dbReference type="EMBL" id="PIP16453.1"/>
    </source>
</evidence>
<evidence type="ECO:0000313" key="12">
    <source>
        <dbReference type="Proteomes" id="UP000230392"/>
    </source>
</evidence>
<keyword evidence="6" id="KW-0663">Pyridoxal phosphate</keyword>
<dbReference type="InterPro" id="IPR015421">
    <property type="entry name" value="PyrdxlP-dep_Trfase_major"/>
</dbReference>
<dbReference type="Pfam" id="PF00155">
    <property type="entry name" value="Aminotran_1_2"/>
    <property type="match status" value="2"/>
</dbReference>
<dbReference type="PANTHER" id="PTHR42885">
    <property type="entry name" value="HISTIDINOL-PHOSPHATE AMINOTRANSFERASE-RELATED"/>
    <property type="match status" value="1"/>
</dbReference>
<dbReference type="InterPro" id="IPR004839">
    <property type="entry name" value="Aminotransferase_I/II_large"/>
</dbReference>
<gene>
    <name evidence="11" type="ORF">COX46_02125</name>
</gene>
<organism evidence="11 12">
    <name type="scientific">bacterium (Candidatus Ratteibacteria) CG23_combo_of_CG06-09_8_20_14_all_48_7</name>
    <dbReference type="NCBI Taxonomy" id="2014292"/>
    <lineage>
        <taxon>Bacteria</taxon>
        <taxon>Candidatus Ratteibacteria</taxon>
    </lineage>
</organism>
<dbReference type="EMBL" id="PCRF01000099">
    <property type="protein sequence ID" value="PIP16453.1"/>
    <property type="molecule type" value="Genomic_DNA"/>
</dbReference>
<dbReference type="Gene3D" id="3.40.640.10">
    <property type="entry name" value="Type I PLP-dependent aspartate aminotransferase-like (Major domain)"/>
    <property type="match status" value="1"/>
</dbReference>
<feature type="domain" description="Aminotransferase class I/classII large" evidence="10">
    <location>
        <begin position="22"/>
        <end position="161"/>
    </location>
</feature>
<dbReference type="GO" id="GO:0009236">
    <property type="term" value="P:cobalamin biosynthetic process"/>
    <property type="evidence" value="ECO:0007669"/>
    <property type="project" value="UniProtKB-UniPathway"/>
</dbReference>
<evidence type="ECO:0000259" key="10">
    <source>
        <dbReference type="Pfam" id="PF00155"/>
    </source>
</evidence>
<proteinExistence type="predicted"/>
<evidence type="ECO:0000256" key="7">
    <source>
        <dbReference type="ARBA" id="ARBA00023239"/>
    </source>
</evidence>
<dbReference type="EC" id="4.1.1.81" evidence="4"/>
<dbReference type="InterPro" id="IPR004838">
    <property type="entry name" value="NHTrfase_class1_PyrdxlP-BS"/>
</dbReference>
<dbReference type="InterPro" id="IPR015424">
    <property type="entry name" value="PyrdxlP-dep_Trfase"/>
</dbReference>
<evidence type="ECO:0000256" key="9">
    <source>
        <dbReference type="ARBA" id="ARBA00048531"/>
    </source>
</evidence>
<evidence type="ECO:0000256" key="8">
    <source>
        <dbReference type="ARBA" id="ARBA00029996"/>
    </source>
</evidence>
<dbReference type="InterPro" id="IPR015422">
    <property type="entry name" value="PyrdxlP-dep_Trfase_small"/>
</dbReference>
<dbReference type="InterPro" id="IPR005860">
    <property type="entry name" value="CobD"/>
</dbReference>
<evidence type="ECO:0000256" key="1">
    <source>
        <dbReference type="ARBA" id="ARBA00001933"/>
    </source>
</evidence>
<dbReference type="GO" id="GO:0048472">
    <property type="term" value="F:threonine-phosphate decarboxylase activity"/>
    <property type="evidence" value="ECO:0007669"/>
    <property type="project" value="UniProtKB-EC"/>
</dbReference>
<dbReference type="Gene3D" id="3.90.1150.10">
    <property type="entry name" value="Aspartate Aminotransferase, domain 1"/>
    <property type="match status" value="1"/>
</dbReference>
<comment type="catalytic activity">
    <reaction evidence="9">
        <text>O-phospho-L-threonine + H(+) = (R)-1-aminopropan-2-yl phosphate + CO2</text>
        <dbReference type="Rhea" id="RHEA:11492"/>
        <dbReference type="ChEBI" id="CHEBI:15378"/>
        <dbReference type="ChEBI" id="CHEBI:16526"/>
        <dbReference type="ChEBI" id="CHEBI:58563"/>
        <dbReference type="ChEBI" id="CHEBI:58675"/>
        <dbReference type="EC" id="4.1.1.81"/>
    </reaction>
</comment>
<comment type="pathway">
    <text evidence="3">Cofactor biosynthesis; adenosylcobalamin biosynthesis.</text>
</comment>
<keyword evidence="7" id="KW-0456">Lyase</keyword>
<evidence type="ECO:0000256" key="5">
    <source>
        <dbReference type="ARBA" id="ARBA00022573"/>
    </source>
</evidence>
<dbReference type="PROSITE" id="PS00105">
    <property type="entry name" value="AA_TRANSFER_CLASS_1"/>
    <property type="match status" value="1"/>
</dbReference>
<feature type="domain" description="Aminotransferase class I/classII large" evidence="10">
    <location>
        <begin position="190"/>
        <end position="366"/>
    </location>
</feature>
<protein>
    <recommendedName>
        <fullName evidence="4">threonine-phosphate decarboxylase</fullName>
        <ecNumber evidence="4">4.1.1.81</ecNumber>
    </recommendedName>
    <alternativeName>
        <fullName evidence="8">L-threonine-O-3-phosphate decarboxylase</fullName>
    </alternativeName>
</protein>
<dbReference type="CDD" id="cd00609">
    <property type="entry name" value="AAT_like"/>
    <property type="match status" value="1"/>
</dbReference>